<gene>
    <name evidence="3" type="ORF">PLA107_031480</name>
</gene>
<dbReference type="RefSeq" id="WP_005741991.1">
    <property type="nucleotide sequence ID" value="NZ_CP031226.1"/>
</dbReference>
<name>A0AAD0PVZ7_PSEAV</name>
<protein>
    <submittedName>
        <fullName evidence="3">SH3 domain-containing protein</fullName>
    </submittedName>
</protein>
<dbReference type="Pfam" id="PF05433">
    <property type="entry name" value="Rick_17kDa_Anti"/>
    <property type="match status" value="1"/>
</dbReference>
<evidence type="ECO:0000313" key="3">
    <source>
        <dbReference type="EMBL" id="AXH59746.1"/>
    </source>
</evidence>
<dbReference type="EMBL" id="CP031226">
    <property type="protein sequence ID" value="AXH59746.1"/>
    <property type="molecule type" value="Genomic_DNA"/>
</dbReference>
<reference evidence="3 4" key="1">
    <citation type="journal article" date="2011" name="PLoS Pathog.">
        <title>Dynamic evolution of pathogenicity revealed by sequencing and comparative genomics of 19 Pseudomonas syringae isolates.</title>
        <authorList>
            <person name="Baltrus D.A."/>
            <person name="Nishimura M.T."/>
            <person name="Romanchuk A."/>
            <person name="Chang J.H."/>
            <person name="Mukhtar M.S."/>
            <person name="Cherkis K."/>
            <person name="Roach J."/>
            <person name="Grant S.R."/>
            <person name="Jones C.D."/>
            <person name="Dangl J.L."/>
        </authorList>
    </citation>
    <scope>NUCLEOTIDE SEQUENCE [LARGE SCALE GENOMIC DNA]</scope>
    <source>
        <strain evidence="3 4">M301315</strain>
    </source>
</reference>
<dbReference type="AlphaFoldDB" id="A0AAD0PVZ7"/>
<evidence type="ECO:0000259" key="1">
    <source>
        <dbReference type="Pfam" id="PF05433"/>
    </source>
</evidence>
<evidence type="ECO:0000313" key="4">
    <source>
        <dbReference type="Proteomes" id="UP000006426"/>
    </source>
</evidence>
<dbReference type="InterPro" id="IPR003646">
    <property type="entry name" value="SH3-like_bac-type"/>
</dbReference>
<sequence>MRKVLMATMLSVSVGLAGCSNIGIDKSTQGTVLGGLGGVLIGSQIGGGNGKILAALIGAGAGAYLGNKIGGMLDERDQKALALRTQDVLDSPVVAAGAHTSWKSDHTGATAHITQGQAYEKAEVVEVKRTAKVQAAPSLKLIQAPYVTLKSSNVRAAPSANADKVGGLQAGTEFNAVGSTGDWILVGRKGVTVGYISKSLVAPKAVAVAKVKPSVNLDDISVASAETRGFDLDSVPTTSASIAASTTCKPVSVSVTSADGKSEKQDSTYCKKANGSWELI</sequence>
<geneLocation type="plasmid" evidence="4">
    <name>pmppla107</name>
</geneLocation>
<keyword evidence="3" id="KW-0614">Plasmid</keyword>
<dbReference type="Pfam" id="PF08239">
    <property type="entry name" value="SH3_3"/>
    <property type="match status" value="1"/>
</dbReference>
<dbReference type="GO" id="GO:0019867">
    <property type="term" value="C:outer membrane"/>
    <property type="evidence" value="ECO:0007669"/>
    <property type="project" value="InterPro"/>
</dbReference>
<organism evidence="3 4">
    <name type="scientific">Pseudomonas amygdali pv. lachrymans str. M301315</name>
    <dbReference type="NCBI Taxonomy" id="629260"/>
    <lineage>
        <taxon>Bacteria</taxon>
        <taxon>Pseudomonadati</taxon>
        <taxon>Pseudomonadota</taxon>
        <taxon>Gammaproteobacteria</taxon>
        <taxon>Pseudomonadales</taxon>
        <taxon>Pseudomonadaceae</taxon>
        <taxon>Pseudomonas</taxon>
        <taxon>Pseudomonas amygdali</taxon>
    </lineage>
</organism>
<dbReference type="PROSITE" id="PS51257">
    <property type="entry name" value="PROKAR_LIPOPROTEIN"/>
    <property type="match status" value="1"/>
</dbReference>
<feature type="domain" description="SH3b" evidence="2">
    <location>
        <begin position="153"/>
        <end position="201"/>
    </location>
</feature>
<dbReference type="Proteomes" id="UP000006426">
    <property type="component" value="Plasmid pmppla107"/>
</dbReference>
<evidence type="ECO:0000259" key="2">
    <source>
        <dbReference type="Pfam" id="PF08239"/>
    </source>
</evidence>
<proteinExistence type="predicted"/>
<dbReference type="InterPro" id="IPR008816">
    <property type="entry name" value="Gly_zipper_2TM_dom"/>
</dbReference>
<dbReference type="GeneID" id="39474288"/>
<accession>A0AAD0PVZ7</accession>
<feature type="domain" description="Glycine zipper 2TM" evidence="1">
    <location>
        <begin position="30"/>
        <end position="70"/>
    </location>
</feature>
<dbReference type="Gene3D" id="2.30.30.40">
    <property type="entry name" value="SH3 Domains"/>
    <property type="match status" value="1"/>
</dbReference>